<evidence type="ECO:0000259" key="2">
    <source>
        <dbReference type="Pfam" id="PF13761"/>
    </source>
</evidence>
<dbReference type="AlphaFoldDB" id="A0A418YXL8"/>
<gene>
    <name evidence="3" type="ORF">D0Z70_03905</name>
</gene>
<dbReference type="Gene3D" id="3.40.50.720">
    <property type="entry name" value="NAD(P)-binding Rossmann-like Domain"/>
    <property type="match status" value="1"/>
</dbReference>
<name>A0A418YXL8_9SPHN</name>
<evidence type="ECO:0000313" key="3">
    <source>
        <dbReference type="EMBL" id="RJG57355.1"/>
    </source>
</evidence>
<dbReference type="PANTHER" id="PTHR43796">
    <property type="entry name" value="CARBOXYNORSPERMIDINE SYNTHASE"/>
    <property type="match status" value="1"/>
</dbReference>
<sequence>MGRTGSPVEGAGIVQDRPALAARSRLSLGRPPSLPAVRPALHLLDTHGAAGAPNPVICILLLGGYGGFGGRIARHLVAAGHRVIVAGRSIDKARAFCGETPGLTPLALDRSHIAAALDEHEPDIVVDASGPFQAMDHAIPKACIAAGVHYVDIADSRDFVCGIRTLDEAAKAAGVVLLSGASSVPALSGAVVRHLARGMDKVRAVEMAISASNQATAGPAVSAAILGQVGQPMRIWRGQRWTTAYGWQERHLAHFQCAGGIAIAGRQVALVDVPDLELLPERLVGHPAVSFRAGTELGFQNRMLWLAGWLVRSRVVASLAPFARLLRPLQSLTRSLGSDRSTMIVRLFGDVGSRRIERRWTLIADQGDGPGIPTLSVEPIITHILSGQEAAGARDAGEALALSDYADAFGRLAIHHAMEERSAPRPLYERVMGDRFARLPPEVRAIHDILRDGGAMGEALVAGAANPVAACVARMTGFPKPGHHRLHVHFQEADGRETWTRDFSGRRFRSQLSQRNGWLVERFGPLRFAFDLPSDDQGLRMVMRRWWFGPLPLPKWLAPRSNAREWAEGGRFHFDVPIALPLIGQLVHYRGWLEPAPTQ</sequence>
<reference evidence="3 4" key="1">
    <citation type="submission" date="2018-08" db="EMBL/GenBank/DDBJ databases">
        <title>Sphingobium sp. EO9.</title>
        <authorList>
            <person name="Park Y."/>
            <person name="Kim K.H."/>
            <person name="Jeon C.O."/>
        </authorList>
    </citation>
    <scope>NUCLEOTIDE SEQUENCE [LARGE SCALE GENOMIC DNA]</scope>
    <source>
        <strain evidence="3 4">EO9</strain>
    </source>
</reference>
<keyword evidence="4" id="KW-1185">Reference proteome</keyword>
<evidence type="ECO:0000259" key="1">
    <source>
        <dbReference type="Pfam" id="PF03435"/>
    </source>
</evidence>
<dbReference type="InterPro" id="IPR036291">
    <property type="entry name" value="NAD(P)-bd_dom_sf"/>
</dbReference>
<feature type="domain" description="DUF4166" evidence="2">
    <location>
        <begin position="439"/>
        <end position="593"/>
    </location>
</feature>
<dbReference type="EMBL" id="QVRA01000002">
    <property type="protein sequence ID" value="RJG57355.1"/>
    <property type="molecule type" value="Genomic_DNA"/>
</dbReference>
<dbReference type="PANTHER" id="PTHR43796:SF2">
    <property type="entry name" value="CARBOXYNORSPERMIDINE SYNTHASE"/>
    <property type="match status" value="1"/>
</dbReference>
<dbReference type="Pfam" id="PF13761">
    <property type="entry name" value="DUF4166"/>
    <property type="match status" value="1"/>
</dbReference>
<organism evidence="3 4">
    <name type="scientific">Sphingobium terrigena</name>
    <dbReference type="NCBI Taxonomy" id="2304063"/>
    <lineage>
        <taxon>Bacteria</taxon>
        <taxon>Pseudomonadati</taxon>
        <taxon>Pseudomonadota</taxon>
        <taxon>Alphaproteobacteria</taxon>
        <taxon>Sphingomonadales</taxon>
        <taxon>Sphingomonadaceae</taxon>
        <taxon>Sphingobium</taxon>
    </lineage>
</organism>
<comment type="caution">
    <text evidence="3">The sequence shown here is derived from an EMBL/GenBank/DDBJ whole genome shotgun (WGS) entry which is preliminary data.</text>
</comment>
<proteinExistence type="predicted"/>
<accession>A0A418YXL8</accession>
<protein>
    <submittedName>
        <fullName evidence="3">DUF4166 domain-containing protein</fullName>
    </submittedName>
</protein>
<dbReference type="InterPro" id="IPR025311">
    <property type="entry name" value="DUF4166"/>
</dbReference>
<dbReference type="Proteomes" id="UP000283469">
    <property type="component" value="Unassembled WGS sequence"/>
</dbReference>
<feature type="domain" description="Saccharopine dehydrogenase NADP binding" evidence="1">
    <location>
        <begin position="59"/>
        <end position="177"/>
    </location>
</feature>
<dbReference type="OrthoDB" id="528778at2"/>
<dbReference type="InterPro" id="IPR005097">
    <property type="entry name" value="Sacchrp_dh_NADP-bd"/>
</dbReference>
<evidence type="ECO:0000313" key="4">
    <source>
        <dbReference type="Proteomes" id="UP000283469"/>
    </source>
</evidence>
<dbReference type="Pfam" id="PF03435">
    <property type="entry name" value="Sacchrp_dh_NADP"/>
    <property type="match status" value="1"/>
</dbReference>
<dbReference type="SUPFAM" id="SSF51735">
    <property type="entry name" value="NAD(P)-binding Rossmann-fold domains"/>
    <property type="match status" value="1"/>
</dbReference>